<reference evidence="1" key="1">
    <citation type="submission" date="2014-09" db="EMBL/GenBank/DDBJ databases">
        <title>Draft genome sequence of an oleaginous Mucoromycotina fungus Mucor ambiguus NBRC6742.</title>
        <authorList>
            <person name="Takeda I."/>
            <person name="Yamane N."/>
            <person name="Morita T."/>
            <person name="Tamano K."/>
            <person name="Machida M."/>
            <person name="Baker S."/>
            <person name="Koike H."/>
        </authorList>
    </citation>
    <scope>NUCLEOTIDE SEQUENCE</scope>
    <source>
        <strain evidence="1">NBRC 6742</strain>
    </source>
</reference>
<dbReference type="Gene3D" id="3.40.1230.10">
    <property type="entry name" value="MTH938-like"/>
    <property type="match status" value="1"/>
</dbReference>
<protein>
    <submittedName>
        <fullName evidence="1">DUF498-domain-containing protein</fullName>
    </submittedName>
</protein>
<dbReference type="OrthoDB" id="20681at2759"/>
<name>A0A0C9MLC7_9FUNG</name>
<dbReference type="GO" id="GO:0005743">
    <property type="term" value="C:mitochondrial inner membrane"/>
    <property type="evidence" value="ECO:0007669"/>
    <property type="project" value="TreeGrafter"/>
</dbReference>
<dbReference type="Proteomes" id="UP000053815">
    <property type="component" value="Unassembled WGS sequence"/>
</dbReference>
<evidence type="ECO:0000313" key="2">
    <source>
        <dbReference type="Proteomes" id="UP000053815"/>
    </source>
</evidence>
<keyword evidence="2" id="KW-1185">Reference proteome</keyword>
<dbReference type="AlphaFoldDB" id="A0A0C9MLC7"/>
<evidence type="ECO:0000313" key="1">
    <source>
        <dbReference type="EMBL" id="GAN03927.1"/>
    </source>
</evidence>
<proteinExistence type="predicted"/>
<accession>A0A0C9MLC7</accession>
<gene>
    <name evidence="1" type="ORF">MAM1_0051c03383</name>
</gene>
<organism evidence="1">
    <name type="scientific">Mucor ambiguus</name>
    <dbReference type="NCBI Taxonomy" id="91626"/>
    <lineage>
        <taxon>Eukaryota</taxon>
        <taxon>Fungi</taxon>
        <taxon>Fungi incertae sedis</taxon>
        <taxon>Mucoromycota</taxon>
        <taxon>Mucoromycotina</taxon>
        <taxon>Mucoromycetes</taxon>
        <taxon>Mucorales</taxon>
        <taxon>Mucorineae</taxon>
        <taxon>Mucoraceae</taxon>
        <taxon>Mucor</taxon>
    </lineage>
</organism>
<dbReference type="PANTHER" id="PTHR21192">
    <property type="entry name" value="NUCLEAR PROTEIN E3-3"/>
    <property type="match status" value="1"/>
</dbReference>
<dbReference type="InterPro" id="IPR036748">
    <property type="entry name" value="MTH938-like_sf"/>
</dbReference>
<dbReference type="EMBL" id="DF836340">
    <property type="protein sequence ID" value="GAN03927.1"/>
    <property type="molecule type" value="Genomic_DNA"/>
</dbReference>
<sequence>MLRCLLTRQNYIARCGLQIRHINSTCRLLNSKKDKPMSSTEEDWEQANVKQSSIANYAIPQQASSAIPSSMLAAFNNMFDRGPNVGIEVITKKGFVLSNHIKIDQPLILLNGSPFLWNAPPRAPGFLPMKDWDIEAFKIFELVSPRPELIMFGTGKEFAPIPEHIRQYFFKLGIQVDQMNSKHAAATYNVLAEEGRRIAAALLPLAE</sequence>
<dbReference type="PANTHER" id="PTHR21192:SF2">
    <property type="entry name" value="NADH DEHYDROGENASE [UBIQUINONE] 1 ALPHA SUBCOMPLEX ASSEMBLY FACTOR 3"/>
    <property type="match status" value="1"/>
</dbReference>
<dbReference type="SUPFAM" id="SSF64076">
    <property type="entry name" value="MTH938-like"/>
    <property type="match status" value="1"/>
</dbReference>
<dbReference type="Pfam" id="PF04430">
    <property type="entry name" value="DUF498"/>
    <property type="match status" value="1"/>
</dbReference>
<dbReference type="STRING" id="91626.A0A0C9MLC7"/>
<dbReference type="InterPro" id="IPR007523">
    <property type="entry name" value="NDUFAF3/AAMDC"/>
</dbReference>
<dbReference type="GO" id="GO:0032981">
    <property type="term" value="P:mitochondrial respiratory chain complex I assembly"/>
    <property type="evidence" value="ECO:0007669"/>
    <property type="project" value="TreeGrafter"/>
</dbReference>